<accession>A0A6N7LCK4</accession>
<keyword evidence="2" id="KW-1185">Reference proteome</keyword>
<reference evidence="1 2" key="1">
    <citation type="journal article" date="2013" name="Genome Biol.">
        <title>Comparative genomics of the core and accessory genomes of 48 Sinorhizobium strains comprising five genospecies.</title>
        <authorList>
            <person name="Sugawara M."/>
            <person name="Epstein B."/>
            <person name="Badgley B.D."/>
            <person name="Unno T."/>
            <person name="Xu L."/>
            <person name="Reese J."/>
            <person name="Gyaneshwar P."/>
            <person name="Denny R."/>
            <person name="Mudge J."/>
            <person name="Bharti A.K."/>
            <person name="Farmer A.D."/>
            <person name="May G.D."/>
            <person name="Woodward J.E."/>
            <person name="Medigue C."/>
            <person name="Vallenet D."/>
            <person name="Lajus A."/>
            <person name="Rouy Z."/>
            <person name="Martinez-Vaz B."/>
            <person name="Tiffin P."/>
            <person name="Young N.D."/>
            <person name="Sadowsky M.J."/>
        </authorList>
    </citation>
    <scope>NUCLEOTIDE SEQUENCE [LARGE SCALE GENOMIC DNA]</scope>
    <source>
        <strain evidence="1 2">USDA4894</strain>
    </source>
</reference>
<organism evidence="1 2">
    <name type="scientific">Sinorhizobium terangae</name>
    <dbReference type="NCBI Taxonomy" id="110322"/>
    <lineage>
        <taxon>Bacteria</taxon>
        <taxon>Pseudomonadati</taxon>
        <taxon>Pseudomonadota</taxon>
        <taxon>Alphaproteobacteria</taxon>
        <taxon>Hyphomicrobiales</taxon>
        <taxon>Rhizobiaceae</taxon>
        <taxon>Sinorhizobium/Ensifer group</taxon>
        <taxon>Sinorhizobium</taxon>
    </lineage>
</organism>
<dbReference type="InterPro" id="IPR027266">
    <property type="entry name" value="TrmE/GcvT-like"/>
</dbReference>
<comment type="caution">
    <text evidence="1">The sequence shown here is derived from an EMBL/GenBank/DDBJ whole genome shotgun (WGS) entry which is preliminary data.</text>
</comment>
<dbReference type="Proteomes" id="UP000439983">
    <property type="component" value="Unassembled WGS sequence"/>
</dbReference>
<evidence type="ECO:0000313" key="1">
    <source>
        <dbReference type="EMBL" id="MQX15587.1"/>
    </source>
</evidence>
<proteinExistence type="predicted"/>
<evidence type="ECO:0000313" key="2">
    <source>
        <dbReference type="Proteomes" id="UP000439983"/>
    </source>
</evidence>
<dbReference type="Gene3D" id="3.30.70.1520">
    <property type="entry name" value="Heterotetrameric sarcosine oxidase"/>
    <property type="match status" value="1"/>
</dbReference>
<sequence>MKSCGRASFRLSSSIPPENACMVETSSAKRMVLKQLPCPLIQCDAWEGTLAAFESALAGEIGGALPIQVGQIAGRDGLSVVRAGPRRFWIFPFERSSAIASGIPPELGCRLDLSEGRIRIEVSTPDLRDVVSKCLAIDWDRTLGVATFSSLHRIPVMFTRFSERDGEFVVPRSFARSISEWLEECQ</sequence>
<dbReference type="EMBL" id="WITC01000045">
    <property type="protein sequence ID" value="MQX15587.1"/>
    <property type="molecule type" value="Genomic_DNA"/>
</dbReference>
<dbReference type="Gene3D" id="3.30.1360.120">
    <property type="entry name" value="Probable tRNA modification gtpase trme, domain 1"/>
    <property type="match status" value="1"/>
</dbReference>
<name>A0A6N7LCK4_SINTE</name>
<gene>
    <name evidence="1" type="ORF">GHK62_12610</name>
</gene>
<dbReference type="AlphaFoldDB" id="A0A6N7LCK4"/>
<protein>
    <submittedName>
        <fullName evidence="1">Sarcosine oxidase subunit gamma</fullName>
    </submittedName>
</protein>
<dbReference type="OrthoDB" id="8419208at2"/>